<gene>
    <name evidence="2" type="ORF">FVF75_06815</name>
</gene>
<organism evidence="2 3">
    <name type="scientific">Maritimibacter fusiformis</name>
    <dbReference type="NCBI Taxonomy" id="2603819"/>
    <lineage>
        <taxon>Bacteria</taxon>
        <taxon>Pseudomonadati</taxon>
        <taxon>Pseudomonadota</taxon>
        <taxon>Alphaproteobacteria</taxon>
        <taxon>Rhodobacterales</taxon>
        <taxon>Roseobacteraceae</taxon>
        <taxon>Maritimibacter</taxon>
    </lineage>
</organism>
<dbReference type="Pfam" id="PF01755">
    <property type="entry name" value="Glyco_transf_25"/>
    <property type="match status" value="1"/>
</dbReference>
<dbReference type="Proteomes" id="UP000322080">
    <property type="component" value="Unassembled WGS sequence"/>
</dbReference>
<evidence type="ECO:0000313" key="2">
    <source>
        <dbReference type="EMBL" id="TYB82420.1"/>
    </source>
</evidence>
<dbReference type="EMBL" id="VSIY01000004">
    <property type="protein sequence ID" value="TYB82420.1"/>
    <property type="molecule type" value="Genomic_DNA"/>
</dbReference>
<sequence length="282" mass="31740">MGAGFAVQGRVNDVIRGAVEHPGQTAMPPPALALRVISLDDSAERRALVRANLETCALPWAFLDGSRPGDASDLTDDAAGQRARFGRELTPGEVGCFRSHMRALDAFDADPELAWLLVMEDDVWLDPAFPYGELAGWLEARGIGFLRLFAREWRRAWPRYRFGERQILYLATDPFGAQGYLISRAAAEGFRSRVRRVVRPIDDEFGRFWENSLDNHLLFPFPMVERHGASTLNEARSGAALEPATPGLRRKLARARDFLAKRAYLAWRLSPLARDRIRPVKR</sequence>
<evidence type="ECO:0000259" key="1">
    <source>
        <dbReference type="Pfam" id="PF01755"/>
    </source>
</evidence>
<proteinExistence type="predicted"/>
<reference evidence="2 3" key="1">
    <citation type="submission" date="2019-08" db="EMBL/GenBank/DDBJ databases">
        <title>Identification of a novel species of the genus Boseongicola.</title>
        <authorList>
            <person name="Zhang X.-Q."/>
        </authorList>
    </citation>
    <scope>NUCLEOTIDE SEQUENCE [LARGE SCALE GENOMIC DNA]</scope>
    <source>
        <strain evidence="2 3">HY14</strain>
    </source>
</reference>
<accession>A0A5D0RLA5</accession>
<keyword evidence="2" id="KW-0808">Transferase</keyword>
<dbReference type="AlphaFoldDB" id="A0A5D0RLA5"/>
<evidence type="ECO:0000313" key="3">
    <source>
        <dbReference type="Proteomes" id="UP000322080"/>
    </source>
</evidence>
<protein>
    <submittedName>
        <fullName evidence="2">Glycosyltransferase family 25 protein</fullName>
    </submittedName>
</protein>
<keyword evidence="3" id="KW-1185">Reference proteome</keyword>
<dbReference type="CDD" id="cd06532">
    <property type="entry name" value="Glyco_transf_25"/>
    <property type="match status" value="1"/>
</dbReference>
<dbReference type="GO" id="GO:0016740">
    <property type="term" value="F:transferase activity"/>
    <property type="evidence" value="ECO:0007669"/>
    <property type="project" value="UniProtKB-KW"/>
</dbReference>
<name>A0A5D0RLA5_9RHOB</name>
<comment type="caution">
    <text evidence="2">The sequence shown here is derived from an EMBL/GenBank/DDBJ whole genome shotgun (WGS) entry which is preliminary data.</text>
</comment>
<feature type="domain" description="Glycosyl transferase family 25" evidence="1">
    <location>
        <begin position="36"/>
        <end position="130"/>
    </location>
</feature>
<dbReference type="InterPro" id="IPR002654">
    <property type="entry name" value="Glyco_trans_25"/>
</dbReference>